<keyword evidence="10" id="KW-0966">Cell projection</keyword>
<evidence type="ECO:0000256" key="3">
    <source>
        <dbReference type="ARBA" id="ARBA00022448"/>
    </source>
</evidence>
<evidence type="ECO:0000313" key="10">
    <source>
        <dbReference type="EMBL" id="KIL46358.1"/>
    </source>
</evidence>
<comment type="subcellular location">
    <subcellularLocation>
        <location evidence="1">Cell membrane</location>
        <topology evidence="1">Multi-pass membrane protein</topology>
    </subcellularLocation>
</comment>
<feature type="transmembrane region" description="Helical" evidence="8">
    <location>
        <begin position="35"/>
        <end position="56"/>
    </location>
</feature>
<dbReference type="AlphaFoldDB" id="A0A0C2VQT7"/>
<dbReference type="PROSITE" id="PS01307">
    <property type="entry name" value="MOTA"/>
    <property type="match status" value="1"/>
</dbReference>
<evidence type="ECO:0000313" key="11">
    <source>
        <dbReference type="Proteomes" id="UP000031972"/>
    </source>
</evidence>
<evidence type="ECO:0000256" key="8">
    <source>
        <dbReference type="SAM" id="Phobius"/>
    </source>
</evidence>
<sequence>MKKLDLMTPAGVAAGVLLIGIAITWNGGLEEFSSFFHLPSFLIVFGGILAAMLVSFPIRELKRFGRVSAQSFKSSKDNLRETVDLFVHLSEIARKEGILSLEKELATIQSPFIKKGIYLTIDGVEAETIENILHAEMVSLEERHRKGRRMVEKAGDYAPAWGMIGTLIGLILMLKELNDPASLGPNMAIALLTTFYGVLLANLVFNPMAAKLASSTEKELFMGRVIVEGVIGIHNGQNPRVLEDQLAVYLTSEETSAGDHND</sequence>
<gene>
    <name evidence="10" type="ORF">KR50_30330</name>
</gene>
<dbReference type="PANTHER" id="PTHR30433:SF2">
    <property type="entry name" value="MOTILITY PROTEIN A"/>
    <property type="match status" value="1"/>
</dbReference>
<keyword evidence="7 8" id="KW-0472">Membrane</keyword>
<accession>A0A0C2VQT7</accession>
<feature type="transmembrane region" description="Helical" evidence="8">
    <location>
        <begin position="12"/>
        <end position="29"/>
    </location>
</feature>
<comment type="caution">
    <text evidence="10">The sequence shown here is derived from an EMBL/GenBank/DDBJ whole genome shotgun (WGS) entry which is preliminary data.</text>
</comment>
<feature type="transmembrane region" description="Helical" evidence="8">
    <location>
        <begin position="186"/>
        <end position="205"/>
    </location>
</feature>
<name>A0A0C2VQT7_9BACL</name>
<dbReference type="PATRIC" id="fig|220754.4.peg.3046"/>
<evidence type="ECO:0000256" key="6">
    <source>
        <dbReference type="ARBA" id="ARBA00022989"/>
    </source>
</evidence>
<comment type="similarity">
    <text evidence="2">Belongs to the MotA family.</text>
</comment>
<keyword evidence="10" id="KW-0969">Cilium</keyword>
<feature type="domain" description="MotA/TolQ/ExbB proton channel" evidence="9">
    <location>
        <begin position="107"/>
        <end position="219"/>
    </location>
</feature>
<keyword evidence="11" id="KW-1185">Reference proteome</keyword>
<dbReference type="Pfam" id="PF01618">
    <property type="entry name" value="MotA_ExbB"/>
    <property type="match status" value="1"/>
</dbReference>
<dbReference type="EMBL" id="JXRR01000017">
    <property type="protein sequence ID" value="KIL46358.1"/>
    <property type="molecule type" value="Genomic_DNA"/>
</dbReference>
<evidence type="ECO:0000256" key="5">
    <source>
        <dbReference type="ARBA" id="ARBA00022692"/>
    </source>
</evidence>
<evidence type="ECO:0000256" key="1">
    <source>
        <dbReference type="ARBA" id="ARBA00004651"/>
    </source>
</evidence>
<dbReference type="PANTHER" id="PTHR30433">
    <property type="entry name" value="CHEMOTAXIS PROTEIN MOTA"/>
    <property type="match status" value="1"/>
</dbReference>
<evidence type="ECO:0000256" key="2">
    <source>
        <dbReference type="ARBA" id="ARBA00008038"/>
    </source>
</evidence>
<keyword evidence="10" id="KW-0282">Flagellum</keyword>
<evidence type="ECO:0000256" key="4">
    <source>
        <dbReference type="ARBA" id="ARBA00022475"/>
    </source>
</evidence>
<keyword evidence="5 8" id="KW-0812">Transmembrane</keyword>
<protein>
    <submittedName>
        <fullName evidence="10">Flagellar motor protein MotP</fullName>
    </submittedName>
</protein>
<dbReference type="GO" id="GO:0006935">
    <property type="term" value="P:chemotaxis"/>
    <property type="evidence" value="ECO:0007669"/>
    <property type="project" value="InterPro"/>
</dbReference>
<dbReference type="InterPro" id="IPR000540">
    <property type="entry name" value="Flag_MotA_CS"/>
</dbReference>
<reference evidence="10 11" key="1">
    <citation type="submission" date="2015-01" db="EMBL/GenBank/DDBJ databases">
        <title>Jeotgalibacillus campisalis genome sequencing.</title>
        <authorList>
            <person name="Goh K.M."/>
            <person name="Chan K.-G."/>
            <person name="Yaakop A.S."/>
            <person name="Ee R."/>
            <person name="Gan H.M."/>
            <person name="Chan C.S."/>
        </authorList>
    </citation>
    <scope>NUCLEOTIDE SEQUENCE [LARGE SCALE GENOMIC DNA]</scope>
    <source>
        <strain evidence="10 11">SF-57</strain>
    </source>
</reference>
<keyword evidence="6 8" id="KW-1133">Transmembrane helix</keyword>
<dbReference type="OrthoDB" id="9806929at2"/>
<dbReference type="RefSeq" id="WP_041060159.1">
    <property type="nucleotide sequence ID" value="NZ_JXRR01000017.1"/>
</dbReference>
<dbReference type="Proteomes" id="UP000031972">
    <property type="component" value="Unassembled WGS sequence"/>
</dbReference>
<evidence type="ECO:0000259" key="9">
    <source>
        <dbReference type="Pfam" id="PF01618"/>
    </source>
</evidence>
<dbReference type="GO" id="GO:0005886">
    <property type="term" value="C:plasma membrane"/>
    <property type="evidence" value="ECO:0007669"/>
    <property type="project" value="UniProtKB-SubCell"/>
</dbReference>
<dbReference type="InterPro" id="IPR047055">
    <property type="entry name" value="MotA-like"/>
</dbReference>
<dbReference type="GO" id="GO:0071978">
    <property type="term" value="P:bacterial-type flagellum-dependent swarming motility"/>
    <property type="evidence" value="ECO:0007669"/>
    <property type="project" value="InterPro"/>
</dbReference>
<keyword evidence="4" id="KW-1003">Cell membrane</keyword>
<proteinExistence type="inferred from homology"/>
<organism evidence="10 11">
    <name type="scientific">Jeotgalibacillus campisalis</name>
    <dbReference type="NCBI Taxonomy" id="220754"/>
    <lineage>
        <taxon>Bacteria</taxon>
        <taxon>Bacillati</taxon>
        <taxon>Bacillota</taxon>
        <taxon>Bacilli</taxon>
        <taxon>Bacillales</taxon>
        <taxon>Caryophanaceae</taxon>
        <taxon>Jeotgalibacillus</taxon>
    </lineage>
</organism>
<dbReference type="InterPro" id="IPR002898">
    <property type="entry name" value="MotA_ExbB_proton_chnl"/>
</dbReference>
<evidence type="ECO:0000256" key="7">
    <source>
        <dbReference type="ARBA" id="ARBA00023136"/>
    </source>
</evidence>
<feature type="transmembrane region" description="Helical" evidence="8">
    <location>
        <begin position="154"/>
        <end position="174"/>
    </location>
</feature>
<keyword evidence="3" id="KW-0813">Transport</keyword>